<accession>A0A6L3VCY7</accession>
<feature type="region of interest" description="Disordered" evidence="1">
    <location>
        <begin position="49"/>
        <end position="68"/>
    </location>
</feature>
<keyword evidence="4" id="KW-1185">Reference proteome</keyword>
<evidence type="ECO:0000313" key="3">
    <source>
        <dbReference type="EMBL" id="KAB2359524.1"/>
    </source>
</evidence>
<protein>
    <submittedName>
        <fullName evidence="3">Helix-turn-helix domain-containing protein</fullName>
    </submittedName>
</protein>
<dbReference type="PROSITE" id="PS50937">
    <property type="entry name" value="HTH_MERR_2"/>
    <property type="match status" value="1"/>
</dbReference>
<proteinExistence type="predicted"/>
<evidence type="ECO:0000256" key="1">
    <source>
        <dbReference type="SAM" id="MobiDB-lite"/>
    </source>
</evidence>
<gene>
    <name evidence="3" type="ORF">F9B16_46915</name>
</gene>
<evidence type="ECO:0000313" key="4">
    <source>
        <dbReference type="Proteomes" id="UP000483004"/>
    </source>
</evidence>
<feature type="domain" description="HTH merR-type" evidence="2">
    <location>
        <begin position="1"/>
        <end position="21"/>
    </location>
</feature>
<name>A0A6L3VCY7_9ACTN</name>
<dbReference type="EMBL" id="WBMR01000319">
    <property type="protein sequence ID" value="KAB2359524.1"/>
    <property type="molecule type" value="Genomic_DNA"/>
</dbReference>
<dbReference type="InterPro" id="IPR000551">
    <property type="entry name" value="MerR-type_HTH_dom"/>
</dbReference>
<dbReference type="NCBIfam" id="TIGR01764">
    <property type="entry name" value="excise"/>
    <property type="match status" value="1"/>
</dbReference>
<dbReference type="OrthoDB" id="3401953at2"/>
<dbReference type="AlphaFoldDB" id="A0A6L3VCY7"/>
<organism evidence="3 4">
    <name type="scientific">Actinomadura montaniterrae</name>
    <dbReference type="NCBI Taxonomy" id="1803903"/>
    <lineage>
        <taxon>Bacteria</taxon>
        <taxon>Bacillati</taxon>
        <taxon>Actinomycetota</taxon>
        <taxon>Actinomycetes</taxon>
        <taxon>Streptosporangiales</taxon>
        <taxon>Thermomonosporaceae</taxon>
        <taxon>Actinomadura</taxon>
    </lineage>
</organism>
<dbReference type="Pfam" id="PF12728">
    <property type="entry name" value="HTH_17"/>
    <property type="match status" value="1"/>
</dbReference>
<dbReference type="InterPro" id="IPR010093">
    <property type="entry name" value="SinI_DNA-bd"/>
</dbReference>
<evidence type="ECO:0000259" key="2">
    <source>
        <dbReference type="PROSITE" id="PS50937"/>
    </source>
</evidence>
<dbReference type="SUPFAM" id="SSF46955">
    <property type="entry name" value="Putative DNA-binding domain"/>
    <property type="match status" value="1"/>
</dbReference>
<dbReference type="Proteomes" id="UP000483004">
    <property type="component" value="Unassembled WGS sequence"/>
</dbReference>
<reference evidence="3 4" key="1">
    <citation type="submission" date="2019-09" db="EMBL/GenBank/DDBJ databases">
        <title>Actinomadura physcomitrii sp. nov., a novel actinomycete isolated from moss [Physcomitrium sphaericum (Ludw) Fuernr].</title>
        <authorList>
            <person name="Liu C."/>
            <person name="Zhuang X."/>
        </authorList>
    </citation>
    <scope>NUCLEOTIDE SEQUENCE [LARGE SCALE GENOMIC DNA]</scope>
    <source>
        <strain evidence="3 4">CYP1-1B</strain>
    </source>
</reference>
<comment type="caution">
    <text evidence="3">The sequence shown here is derived from an EMBL/GenBank/DDBJ whole genome shotgun (WGS) entry which is preliminary data.</text>
</comment>
<dbReference type="InterPro" id="IPR041657">
    <property type="entry name" value="HTH_17"/>
</dbReference>
<feature type="compositionally biased region" description="Gly residues" evidence="1">
    <location>
        <begin position="51"/>
        <end position="66"/>
    </location>
</feature>
<dbReference type="GO" id="GO:0006355">
    <property type="term" value="P:regulation of DNA-templated transcription"/>
    <property type="evidence" value="ECO:0007669"/>
    <property type="project" value="InterPro"/>
</dbReference>
<dbReference type="GO" id="GO:0003677">
    <property type="term" value="F:DNA binding"/>
    <property type="evidence" value="ECO:0007669"/>
    <property type="project" value="InterPro"/>
</dbReference>
<sequence>MYSVEEVADLLGLHVRTVRGYIRAGRLEAVRIGKQYRISAAALEALTGGPRPAGGERGGGPGGGGAERAEVSSIVQVDGVGRVAADRLATVVLAGVNTGRGGGGAVRVQTVHDEERGRMKIVVLGGVAATAEVLRLIEAVLDGGVLEDGPAGGREDGDG</sequence>
<dbReference type="InterPro" id="IPR009061">
    <property type="entry name" value="DNA-bd_dom_put_sf"/>
</dbReference>